<dbReference type="Pfam" id="PF13413">
    <property type="entry name" value="HTH_25"/>
    <property type="match status" value="1"/>
</dbReference>
<gene>
    <name evidence="2" type="ORF">COX41_00890</name>
</gene>
<dbReference type="GO" id="GO:0003677">
    <property type="term" value="F:DNA binding"/>
    <property type="evidence" value="ECO:0007669"/>
    <property type="project" value="InterPro"/>
</dbReference>
<evidence type="ECO:0000313" key="2">
    <source>
        <dbReference type="EMBL" id="PIP19808.1"/>
    </source>
</evidence>
<organism evidence="2 3">
    <name type="scientific">Candidatus Sherwoodlollariibacterium unditelluris</name>
    <dbReference type="NCBI Taxonomy" id="1974757"/>
    <lineage>
        <taxon>Bacteria</taxon>
        <taxon>Pseudomonadati</taxon>
        <taxon>Candidatus Omnitrophota</taxon>
        <taxon>Candidatus Sherwoodlollariibacterium</taxon>
    </lineage>
</organism>
<feature type="domain" description="HTH cro/C1-type" evidence="1">
    <location>
        <begin position="69"/>
        <end position="122"/>
    </location>
</feature>
<dbReference type="PROSITE" id="PS50943">
    <property type="entry name" value="HTH_CROC1"/>
    <property type="match status" value="1"/>
</dbReference>
<dbReference type="Proteomes" id="UP000231292">
    <property type="component" value="Unassembled WGS sequence"/>
</dbReference>
<name>A0A2G9YKN9_9BACT</name>
<comment type="caution">
    <text evidence="2">The sequence shown here is derived from an EMBL/GenBank/DDBJ whole genome shotgun (WGS) entry which is preliminary data.</text>
</comment>
<evidence type="ECO:0000259" key="1">
    <source>
        <dbReference type="PROSITE" id="PS50943"/>
    </source>
</evidence>
<proteinExistence type="predicted"/>
<dbReference type="SUPFAM" id="SSF47413">
    <property type="entry name" value="lambda repressor-like DNA-binding domains"/>
    <property type="match status" value="1"/>
</dbReference>
<dbReference type="EMBL" id="PCRK01000016">
    <property type="protein sequence ID" value="PIP19808.1"/>
    <property type="molecule type" value="Genomic_DNA"/>
</dbReference>
<accession>A0A2G9YKN9</accession>
<dbReference type="Gene3D" id="1.10.260.40">
    <property type="entry name" value="lambda repressor-like DNA-binding domains"/>
    <property type="match status" value="1"/>
</dbReference>
<dbReference type="AlphaFoldDB" id="A0A2G9YKN9"/>
<sequence>MIENMYPDKQKDIEVIKALKEKKFIDAKMAGYITDKIVEVMPNLKDVLDKYDIRPKDMIRFQVVSGMCRSQREKKGLNLKQIALSLKVPQYRLKYIESSSVKHISADILESYIDYLGLRKWFNLWKRHNLDVYNRLTGVNK</sequence>
<dbReference type="InterPro" id="IPR010982">
    <property type="entry name" value="Lambda_DNA-bd_dom_sf"/>
</dbReference>
<reference evidence="2 3" key="1">
    <citation type="submission" date="2017-09" db="EMBL/GenBank/DDBJ databases">
        <title>Depth-based differentiation of microbial function through sediment-hosted aquifers and enrichment of novel symbionts in the deep terrestrial subsurface.</title>
        <authorList>
            <person name="Probst A.J."/>
            <person name="Ladd B."/>
            <person name="Jarett J.K."/>
            <person name="Geller-Mcgrath D.E."/>
            <person name="Sieber C.M."/>
            <person name="Emerson J.B."/>
            <person name="Anantharaman K."/>
            <person name="Thomas B.C."/>
            <person name="Malmstrom R."/>
            <person name="Stieglmeier M."/>
            <person name="Klingl A."/>
            <person name="Woyke T."/>
            <person name="Ryan C.M."/>
            <person name="Banfield J.F."/>
        </authorList>
    </citation>
    <scope>NUCLEOTIDE SEQUENCE [LARGE SCALE GENOMIC DNA]</scope>
    <source>
        <strain evidence="2">CG23_combo_of_CG06-09_8_20_14_all_41_10</strain>
    </source>
</reference>
<protein>
    <recommendedName>
        <fullName evidence="1">HTH cro/C1-type domain-containing protein</fullName>
    </recommendedName>
</protein>
<evidence type="ECO:0000313" key="3">
    <source>
        <dbReference type="Proteomes" id="UP000231292"/>
    </source>
</evidence>
<dbReference type="InterPro" id="IPR001387">
    <property type="entry name" value="Cro/C1-type_HTH"/>
</dbReference>